<reference evidence="1 2" key="1">
    <citation type="journal article" date="2010" name="Stand. Genomic Sci.">
        <title>Complete genome sequence of Spirochaeta smaragdinae type strain (SEBR 4228).</title>
        <authorList>
            <person name="Mavromatis K."/>
            <person name="Yasawong M."/>
            <person name="Chertkov O."/>
            <person name="Lapidus A."/>
            <person name="Lucas S."/>
            <person name="Nolan M."/>
            <person name="Del Rio T.G."/>
            <person name="Tice H."/>
            <person name="Cheng J.F."/>
            <person name="Pitluck S."/>
            <person name="Liolios K."/>
            <person name="Ivanova N."/>
            <person name="Tapia R."/>
            <person name="Han C."/>
            <person name="Bruce D."/>
            <person name="Goodwin L."/>
            <person name="Pati A."/>
            <person name="Chen A."/>
            <person name="Palaniappan K."/>
            <person name="Land M."/>
            <person name="Hauser L."/>
            <person name="Chang Y.J."/>
            <person name="Jeffries C.D."/>
            <person name="Detter J.C."/>
            <person name="Rohde M."/>
            <person name="Brambilla E."/>
            <person name="Spring S."/>
            <person name="Goker M."/>
            <person name="Sikorski J."/>
            <person name="Woyke T."/>
            <person name="Bristow J."/>
            <person name="Eisen J.A."/>
            <person name="Markowitz V."/>
            <person name="Hugenholtz P."/>
            <person name="Klenk H.P."/>
            <person name="Kyrpides N.C."/>
        </authorList>
    </citation>
    <scope>NUCLEOTIDE SEQUENCE [LARGE SCALE GENOMIC DNA]</scope>
    <source>
        <strain evidence="2">DSM 11293 / JCM 15392 / SEBR 4228</strain>
    </source>
</reference>
<keyword evidence="2" id="KW-1185">Reference proteome</keyword>
<evidence type="ECO:0008006" key="3">
    <source>
        <dbReference type="Google" id="ProtNLM"/>
    </source>
</evidence>
<dbReference type="AlphaFoldDB" id="E1R9R5"/>
<protein>
    <recommendedName>
        <fullName evidence="3">Bacteriocin-protection protein, YdeI/OmpD-associated family</fullName>
    </recommendedName>
</protein>
<dbReference type="Proteomes" id="UP000002318">
    <property type="component" value="Chromosome"/>
</dbReference>
<name>E1R9R5_SEDSS</name>
<sequence length="190" mass="22100">MSKQLLFHSRDEFRKWLQNNCSQDESVWLLFEKGKDSTTLSAHDALKEALCFGWIDGQFGKANESDDTKYSKKFSPRRKKSKWSEKNKKLAEALTQSGLMTEYGLQAIEDAKRDGMWNPQKKKDNLAEKILLLESALIEFPELYDTFKHYPPSGRKTLSYYFADAKKEETKKKRLTQIIDAIKSNKKSVM</sequence>
<dbReference type="HOGENOM" id="CLU_076645_2_0_12"/>
<organism evidence="1 2">
    <name type="scientific">Sediminispirochaeta smaragdinae (strain DSM 11293 / JCM 15392 / SEBR 4228)</name>
    <name type="common">Spirochaeta smaragdinae</name>
    <dbReference type="NCBI Taxonomy" id="573413"/>
    <lineage>
        <taxon>Bacteria</taxon>
        <taxon>Pseudomonadati</taxon>
        <taxon>Spirochaetota</taxon>
        <taxon>Spirochaetia</taxon>
        <taxon>Spirochaetales</taxon>
        <taxon>Spirochaetaceae</taxon>
        <taxon>Sediminispirochaeta</taxon>
    </lineage>
</organism>
<dbReference type="eggNOG" id="COG4430">
    <property type="taxonomic scope" value="Bacteria"/>
</dbReference>
<accession>E1R9R5</accession>
<dbReference type="EMBL" id="CP002116">
    <property type="protein sequence ID" value="ADK83234.1"/>
    <property type="molecule type" value="Genomic_DNA"/>
</dbReference>
<dbReference type="KEGG" id="ssm:Spirs_4155"/>
<evidence type="ECO:0000313" key="1">
    <source>
        <dbReference type="EMBL" id="ADK83234.1"/>
    </source>
</evidence>
<evidence type="ECO:0000313" key="2">
    <source>
        <dbReference type="Proteomes" id="UP000002318"/>
    </source>
</evidence>
<dbReference type="OrthoDB" id="9796999at2"/>
<proteinExistence type="predicted"/>
<dbReference type="Pfam" id="PF13376">
    <property type="entry name" value="OmdA"/>
    <property type="match status" value="1"/>
</dbReference>
<gene>
    <name evidence="1" type="ordered locus">Spirs_4155</name>
</gene>